<evidence type="ECO:0000256" key="5">
    <source>
        <dbReference type="ARBA" id="ARBA00022723"/>
    </source>
</evidence>
<name>A0A0K9Q458_ZOSMR</name>
<dbReference type="GO" id="GO:0009505">
    <property type="term" value="C:plant-type cell wall"/>
    <property type="evidence" value="ECO:0000318"/>
    <property type="project" value="GO_Central"/>
</dbReference>
<keyword evidence="4 18" id="KW-0349">Heme</keyword>
<dbReference type="GO" id="GO:0005576">
    <property type="term" value="C:extracellular region"/>
    <property type="evidence" value="ECO:0007669"/>
    <property type="project" value="UniProtKB-SubCell"/>
</dbReference>
<dbReference type="FunFam" id="1.10.520.10:FF:000001">
    <property type="entry name" value="Peroxidase"/>
    <property type="match status" value="1"/>
</dbReference>
<reference evidence="21" key="1">
    <citation type="journal article" date="2016" name="Nature">
        <title>The genome of the seagrass Zostera marina reveals angiosperm adaptation to the sea.</title>
        <authorList>
            <person name="Olsen J.L."/>
            <person name="Rouze P."/>
            <person name="Verhelst B."/>
            <person name="Lin Y.-C."/>
            <person name="Bayer T."/>
            <person name="Collen J."/>
            <person name="Dattolo E."/>
            <person name="De Paoli E."/>
            <person name="Dittami S."/>
            <person name="Maumus F."/>
            <person name="Michel G."/>
            <person name="Kersting A."/>
            <person name="Lauritano C."/>
            <person name="Lohaus R."/>
            <person name="Toepel M."/>
            <person name="Tonon T."/>
            <person name="Vanneste K."/>
            <person name="Amirebrahimi M."/>
            <person name="Brakel J."/>
            <person name="Bostroem C."/>
            <person name="Chovatia M."/>
            <person name="Grimwood J."/>
            <person name="Jenkins J.W."/>
            <person name="Jueterbock A."/>
            <person name="Mraz A."/>
            <person name="Stam W.T."/>
            <person name="Tice H."/>
            <person name="Bornberg-Bauer E."/>
            <person name="Green P.J."/>
            <person name="Pearson G.A."/>
            <person name="Procaccini G."/>
            <person name="Duarte C.M."/>
            <person name="Schmutz J."/>
            <person name="Reusch T.B.H."/>
            <person name="Van de Peer Y."/>
        </authorList>
    </citation>
    <scope>NUCLEOTIDE SEQUENCE [LARGE SCALE GENOMIC DNA]</scope>
    <source>
        <strain evidence="21">cv. Finnish</strain>
    </source>
</reference>
<feature type="binding site" evidence="15">
    <location>
        <position position="76"/>
    </location>
    <ligand>
        <name>Ca(2+)</name>
        <dbReference type="ChEBI" id="CHEBI:29108"/>
        <label>1</label>
    </ligand>
</feature>
<organism evidence="20 21">
    <name type="scientific">Zostera marina</name>
    <name type="common">Eelgrass</name>
    <dbReference type="NCBI Taxonomy" id="29655"/>
    <lineage>
        <taxon>Eukaryota</taxon>
        <taxon>Viridiplantae</taxon>
        <taxon>Streptophyta</taxon>
        <taxon>Embryophyta</taxon>
        <taxon>Tracheophyta</taxon>
        <taxon>Spermatophyta</taxon>
        <taxon>Magnoliopsida</taxon>
        <taxon>Liliopsida</taxon>
        <taxon>Zosteraceae</taxon>
        <taxon>Zostera</taxon>
    </lineage>
</organism>
<evidence type="ECO:0000256" key="18">
    <source>
        <dbReference type="RuleBase" id="RU362060"/>
    </source>
</evidence>
<keyword evidence="8 15" id="KW-0408">Iron</keyword>
<keyword evidence="18" id="KW-0732">Signal</keyword>
<dbReference type="GO" id="GO:0020037">
    <property type="term" value="F:heme binding"/>
    <property type="evidence" value="ECO:0007669"/>
    <property type="project" value="UniProtKB-UniRule"/>
</dbReference>
<feature type="binding site" evidence="15">
    <location>
        <position position="90"/>
    </location>
    <ligand>
        <name>Ca(2+)</name>
        <dbReference type="ChEBI" id="CHEBI:29108"/>
        <label>1</label>
    </ligand>
</feature>
<dbReference type="Gene3D" id="1.10.420.10">
    <property type="entry name" value="Peroxidase, domain 2"/>
    <property type="match status" value="1"/>
</dbReference>
<keyword evidence="7 18" id="KW-0560">Oxidoreductase</keyword>
<evidence type="ECO:0000256" key="17">
    <source>
        <dbReference type="PIRSR" id="PIRSR600823-5"/>
    </source>
</evidence>
<feature type="disulfide bond" evidence="17">
    <location>
        <begin position="202"/>
        <end position="234"/>
    </location>
</feature>
<accession>A0A0K9Q458</accession>
<feature type="chain" id="PRO_5005393898" description="Peroxidase" evidence="18">
    <location>
        <begin position="23"/>
        <end position="330"/>
    </location>
</feature>
<protein>
    <recommendedName>
        <fullName evidence="18">Peroxidase</fullName>
        <ecNumber evidence="18">1.11.1.7</ecNumber>
    </recommendedName>
</protein>
<dbReference type="PROSITE" id="PS50873">
    <property type="entry name" value="PEROXIDASE_4"/>
    <property type="match status" value="1"/>
</dbReference>
<dbReference type="STRING" id="29655.A0A0K9Q458"/>
<keyword evidence="9 17" id="KW-1015">Disulfide bond</keyword>
<dbReference type="OMA" id="WSMSFFI"/>
<gene>
    <name evidence="20" type="ORF">ZOSMA_108G00020</name>
</gene>
<dbReference type="Pfam" id="PF00141">
    <property type="entry name" value="peroxidase"/>
    <property type="match status" value="1"/>
</dbReference>
<keyword evidence="21" id="KW-1185">Reference proteome</keyword>
<evidence type="ECO:0000256" key="2">
    <source>
        <dbReference type="ARBA" id="ARBA00006873"/>
    </source>
</evidence>
<keyword evidence="11" id="KW-0873">Pyrrolidone carboxylic acid</keyword>
<dbReference type="FunFam" id="1.10.420.10:FF:000001">
    <property type="entry name" value="Peroxidase"/>
    <property type="match status" value="1"/>
</dbReference>
<feature type="binding site" evidence="14">
    <location>
        <position position="165"/>
    </location>
    <ligand>
        <name>substrate</name>
    </ligand>
</feature>
<feature type="binding site" evidence="15">
    <location>
        <position position="72"/>
    </location>
    <ligand>
        <name>Ca(2+)</name>
        <dbReference type="ChEBI" id="CHEBI:29108"/>
        <label>1</label>
    </ligand>
</feature>
<proteinExistence type="inferred from homology"/>
<dbReference type="InterPro" id="IPR033905">
    <property type="entry name" value="Secretory_peroxidase"/>
</dbReference>
<evidence type="ECO:0000256" key="14">
    <source>
        <dbReference type="PIRSR" id="PIRSR600823-2"/>
    </source>
</evidence>
<feature type="binding site" evidence="15">
    <location>
        <position position="255"/>
    </location>
    <ligand>
        <name>Ca(2+)</name>
        <dbReference type="ChEBI" id="CHEBI:29108"/>
        <label>2</label>
    </ligand>
</feature>
<dbReference type="PROSITE" id="PS00435">
    <property type="entry name" value="PEROXIDASE_1"/>
    <property type="match status" value="1"/>
</dbReference>
<evidence type="ECO:0000256" key="4">
    <source>
        <dbReference type="ARBA" id="ARBA00022617"/>
    </source>
</evidence>
<dbReference type="EC" id="1.11.1.7" evidence="18"/>
<dbReference type="OrthoDB" id="2113341at2759"/>
<feature type="disulfide bond" evidence="17">
    <location>
        <begin position="123"/>
        <end position="324"/>
    </location>
</feature>
<dbReference type="InterPro" id="IPR019793">
    <property type="entry name" value="Peroxidases_heam-ligand_BS"/>
</dbReference>
<feature type="binding site" evidence="15">
    <location>
        <position position="247"/>
    </location>
    <ligand>
        <name>Ca(2+)</name>
        <dbReference type="ChEBI" id="CHEBI:29108"/>
        <label>2</label>
    </ligand>
</feature>
<evidence type="ECO:0000256" key="9">
    <source>
        <dbReference type="ARBA" id="ARBA00023157"/>
    </source>
</evidence>
<dbReference type="InterPro" id="IPR019794">
    <property type="entry name" value="Peroxidases_AS"/>
</dbReference>
<comment type="cofactor">
    <cofactor evidence="15 18">
        <name>Ca(2+)</name>
        <dbReference type="ChEBI" id="CHEBI:29108"/>
    </cofactor>
    <text evidence="15 18">Binds 2 calcium ions per subunit.</text>
</comment>
<dbReference type="Gene3D" id="1.10.520.10">
    <property type="match status" value="1"/>
</dbReference>
<feature type="binding site" evidence="15">
    <location>
        <position position="74"/>
    </location>
    <ligand>
        <name>Ca(2+)</name>
        <dbReference type="ChEBI" id="CHEBI:29108"/>
        <label>1</label>
    </ligand>
</feature>
<dbReference type="InterPro" id="IPR010255">
    <property type="entry name" value="Haem_peroxidase_sf"/>
</dbReference>
<evidence type="ECO:0000256" key="13">
    <source>
        <dbReference type="PIRSR" id="PIRSR600823-1"/>
    </source>
</evidence>
<evidence type="ECO:0000256" key="16">
    <source>
        <dbReference type="PIRSR" id="PIRSR600823-4"/>
    </source>
</evidence>
<feature type="site" description="Transition state stabilizer" evidence="16">
    <location>
        <position position="64"/>
    </location>
</feature>
<comment type="function">
    <text evidence="18">Removal of H(2)O(2), oxidation of toxic reductants, biosynthesis and degradation of lignin, suberization, auxin catabolism, response to environmental stresses such as wounding, pathogen attack and oxidative stress.</text>
</comment>
<sequence length="330" mass="36693">MAAEMNVILVVLALFLTPPCYSMNVGYLYPQFYDRSCPNAVEIVKSVVSKAVAREQRMAASLIRLHFHDCFVKGCDASILLDSSDTIVSEKGSKPNMNSARGFEVIDEIKWALERECPRTVSCADILALAARDSTVLSGGPRWEVALGRRDSVGASLSGSNRDIPAPSNTLETIVTKFKLHGLNEVDVVALSGSHTIGMSRCANFRQRLYNQSGNDLPDKTLDKDYLSFLRTGCPKSGGDENLFLLDFASPARFDNLYFKNLMTGNGLLSSDEILFTKSVLTMELVKLYAENNDVFFEQFAKSMVRMGNISPLTRHDGEIRENCRRINRY</sequence>
<comment type="similarity">
    <text evidence="18">Belongs to the peroxidase family. Classical plant (class III) peroxidase subfamily.</text>
</comment>
<evidence type="ECO:0000313" key="21">
    <source>
        <dbReference type="Proteomes" id="UP000036987"/>
    </source>
</evidence>
<feature type="active site" description="Proton acceptor" evidence="13">
    <location>
        <position position="68"/>
    </location>
</feature>
<feature type="signal peptide" evidence="18">
    <location>
        <begin position="1"/>
        <end position="22"/>
    </location>
</feature>
<dbReference type="CDD" id="cd00693">
    <property type="entry name" value="secretory_peroxidase"/>
    <property type="match status" value="1"/>
</dbReference>
<dbReference type="PANTHER" id="PTHR31388">
    <property type="entry name" value="PEROXIDASE 72-RELATED"/>
    <property type="match status" value="1"/>
</dbReference>
<feature type="domain" description="Plant heme peroxidase family profile" evidence="19">
    <location>
        <begin position="27"/>
        <end position="328"/>
    </location>
</feature>
<dbReference type="PRINTS" id="PR00461">
    <property type="entry name" value="PLPEROXIDASE"/>
</dbReference>
<feature type="binding site" evidence="15">
    <location>
        <position position="78"/>
    </location>
    <ligand>
        <name>Ca(2+)</name>
        <dbReference type="ChEBI" id="CHEBI:29108"/>
        <label>1</label>
    </ligand>
</feature>
<feature type="disulfide bond" evidence="17">
    <location>
        <begin position="37"/>
        <end position="117"/>
    </location>
</feature>
<evidence type="ECO:0000256" key="12">
    <source>
        <dbReference type="ARBA" id="ARBA00023324"/>
    </source>
</evidence>
<dbReference type="AlphaFoldDB" id="A0A0K9Q458"/>
<keyword evidence="10" id="KW-0325">Glycoprotein</keyword>
<dbReference type="GO" id="GO:0006979">
    <property type="term" value="P:response to oxidative stress"/>
    <property type="evidence" value="ECO:0007669"/>
    <property type="project" value="UniProtKB-UniRule"/>
</dbReference>
<comment type="subcellular location">
    <subcellularLocation>
        <location evidence="18">Secreted</location>
    </subcellularLocation>
</comment>
<dbReference type="InterPro" id="IPR002016">
    <property type="entry name" value="Haem_peroxidase"/>
</dbReference>
<keyword evidence="6 15" id="KW-0106">Calcium</keyword>
<evidence type="ECO:0000256" key="11">
    <source>
        <dbReference type="ARBA" id="ARBA00023283"/>
    </source>
</evidence>
<feature type="disulfide bond" evidence="17">
    <location>
        <begin position="70"/>
        <end position="75"/>
    </location>
</feature>
<comment type="caution">
    <text evidence="20">The sequence shown here is derived from an EMBL/GenBank/DDBJ whole genome shotgun (WGS) entry which is preliminary data.</text>
</comment>
<dbReference type="SUPFAM" id="SSF48113">
    <property type="entry name" value="Heme-dependent peroxidases"/>
    <property type="match status" value="1"/>
</dbReference>
<evidence type="ECO:0000259" key="19">
    <source>
        <dbReference type="PROSITE" id="PS50873"/>
    </source>
</evidence>
<evidence type="ECO:0000256" key="15">
    <source>
        <dbReference type="PIRSR" id="PIRSR600823-3"/>
    </source>
</evidence>
<feature type="binding site" evidence="15">
    <location>
        <position position="196"/>
    </location>
    <ligand>
        <name>Ca(2+)</name>
        <dbReference type="ChEBI" id="CHEBI:29108"/>
        <label>2</label>
    </ligand>
</feature>
<evidence type="ECO:0000256" key="10">
    <source>
        <dbReference type="ARBA" id="ARBA00023180"/>
    </source>
</evidence>
<comment type="similarity">
    <text evidence="2">Belongs to the peroxidase family. Ascorbate peroxidase subfamily.</text>
</comment>
<evidence type="ECO:0000256" key="6">
    <source>
        <dbReference type="ARBA" id="ARBA00022837"/>
    </source>
</evidence>
<keyword evidence="5 15" id="KW-0479">Metal-binding</keyword>
<dbReference type="Proteomes" id="UP000036987">
    <property type="component" value="Unassembled WGS sequence"/>
</dbReference>
<dbReference type="GO" id="GO:0042744">
    <property type="term" value="P:hydrogen peroxide catabolic process"/>
    <property type="evidence" value="ECO:0007669"/>
    <property type="project" value="UniProtKB-KW"/>
</dbReference>
<feature type="binding site" evidence="15">
    <location>
        <position position="69"/>
    </location>
    <ligand>
        <name>Ca(2+)</name>
        <dbReference type="ChEBI" id="CHEBI:29108"/>
        <label>1</label>
    </ligand>
</feature>
<comment type="catalytic activity">
    <reaction evidence="1 18">
        <text>2 a phenolic donor + H2O2 = 2 a phenolic radical donor + 2 H2O</text>
        <dbReference type="Rhea" id="RHEA:56136"/>
        <dbReference type="ChEBI" id="CHEBI:15377"/>
        <dbReference type="ChEBI" id="CHEBI:16240"/>
        <dbReference type="ChEBI" id="CHEBI:139520"/>
        <dbReference type="ChEBI" id="CHEBI:139521"/>
        <dbReference type="EC" id="1.11.1.7"/>
    </reaction>
</comment>
<evidence type="ECO:0000256" key="7">
    <source>
        <dbReference type="ARBA" id="ARBA00023002"/>
    </source>
</evidence>
<keyword evidence="18" id="KW-0964">Secreted</keyword>
<evidence type="ECO:0000256" key="8">
    <source>
        <dbReference type="ARBA" id="ARBA00023004"/>
    </source>
</evidence>
<keyword evidence="12 18" id="KW-0376">Hydrogen peroxide</keyword>
<dbReference type="PANTHER" id="PTHR31388:SF3">
    <property type="entry name" value="PEROXIDASE 72"/>
    <property type="match status" value="1"/>
</dbReference>
<keyword evidence="3 18" id="KW-0575">Peroxidase</keyword>
<dbReference type="PRINTS" id="PR00458">
    <property type="entry name" value="PEROXIDASE"/>
</dbReference>
<dbReference type="GO" id="GO:0004601">
    <property type="term" value="F:peroxidase activity"/>
    <property type="evidence" value="ECO:0000318"/>
    <property type="project" value="GO_Central"/>
</dbReference>
<dbReference type="EMBL" id="LFYR01000104">
    <property type="protein sequence ID" value="KMZ75964.1"/>
    <property type="molecule type" value="Genomic_DNA"/>
</dbReference>
<dbReference type="GO" id="GO:0046872">
    <property type="term" value="F:metal ion binding"/>
    <property type="evidence" value="ECO:0007669"/>
    <property type="project" value="UniProtKB-UniRule"/>
</dbReference>
<evidence type="ECO:0000313" key="20">
    <source>
        <dbReference type="EMBL" id="KMZ75964.1"/>
    </source>
</evidence>
<evidence type="ECO:0000256" key="1">
    <source>
        <dbReference type="ARBA" id="ARBA00000189"/>
    </source>
</evidence>
<dbReference type="GO" id="GO:0140825">
    <property type="term" value="F:lactoperoxidase activity"/>
    <property type="evidence" value="ECO:0007669"/>
    <property type="project" value="UniProtKB-EC"/>
</dbReference>
<dbReference type="PROSITE" id="PS00436">
    <property type="entry name" value="PEROXIDASE_2"/>
    <property type="match status" value="1"/>
</dbReference>
<comment type="cofactor">
    <cofactor evidence="15 18">
        <name>heme b</name>
        <dbReference type="ChEBI" id="CHEBI:60344"/>
    </cofactor>
    <text evidence="15 18">Binds 1 heme b (iron(II)-protoporphyrin IX) group per subunit.</text>
</comment>
<evidence type="ECO:0000256" key="3">
    <source>
        <dbReference type="ARBA" id="ARBA00022559"/>
    </source>
</evidence>
<dbReference type="InterPro" id="IPR000823">
    <property type="entry name" value="Peroxidase_pln"/>
</dbReference>
<feature type="binding site" description="axial binding residue" evidence="15">
    <location>
        <position position="195"/>
    </location>
    <ligand>
        <name>heme b</name>
        <dbReference type="ChEBI" id="CHEBI:60344"/>
    </ligand>
    <ligandPart>
        <name>Fe</name>
        <dbReference type="ChEBI" id="CHEBI:18248"/>
    </ligandPart>
</feature>